<feature type="signal peptide" evidence="1">
    <location>
        <begin position="1"/>
        <end position="21"/>
    </location>
</feature>
<dbReference type="PANTHER" id="PTHR43649:SF12">
    <property type="entry name" value="DIACETYLCHITOBIOSE BINDING PROTEIN DASA"/>
    <property type="match status" value="1"/>
</dbReference>
<dbReference type="EMBL" id="CP130319">
    <property type="protein sequence ID" value="WNR45768.1"/>
    <property type="molecule type" value="Genomic_DNA"/>
</dbReference>
<proteinExistence type="predicted"/>
<dbReference type="Gene3D" id="3.40.190.10">
    <property type="entry name" value="Periplasmic binding protein-like II"/>
    <property type="match status" value="2"/>
</dbReference>
<sequence length="508" mass="57029">MKSFRMAVSMVSVAAIMTSLAACSTEKKSEATPAVNSPSVPAKIKMYVPDFNQPVSTSNAMEIPFVKYLAEKTNTNLNIEFMSASNAIENYRLKVASGDYGDVHLGYGLFDDLIVAGRAMDLKPYIDKYGPNIKKNVPQETWDAITDKGKILGIPSPSFAKTERILYIRKDWLDKLGLQVPKTSDELLHVLREFRDKDPNGNGKKDEIPFSMRDKWSWGENIFGMFGINPDNPVLENGEIINGNMSVNMKKAIGFFKTLYDEKLLDADFLTNQRPQWEQKIKADQVGVWNHAVDLLPKWQDDLNKALPDKKPQVITIATPKANGVTGPVGRIINPISKAYIVDKDAKNPEAIVKLFDWLYSEEGQRFAEMGIEGDTYKKEGDKYVYDAKKDTDSKVNQLRENLFKMHSFNESITAVKQSPEIAAKLKTTVDQANSEGVSYPLLGKPVNPQLNGVKTNLDNAWREMAAKIVVGNSPLDATFDEYVKRYRTEGGAILKEDTDWYNANKKK</sequence>
<dbReference type="SUPFAM" id="SSF53850">
    <property type="entry name" value="Periplasmic binding protein-like II"/>
    <property type="match status" value="1"/>
</dbReference>
<gene>
    <name evidence="2" type="ORF">MJB10_06610</name>
</gene>
<name>A0AA96RJT0_9BACL</name>
<feature type="chain" id="PRO_5041741282" evidence="1">
    <location>
        <begin position="22"/>
        <end position="508"/>
    </location>
</feature>
<dbReference type="PANTHER" id="PTHR43649">
    <property type="entry name" value="ARABINOSE-BINDING PROTEIN-RELATED"/>
    <property type="match status" value="1"/>
</dbReference>
<dbReference type="RefSeq" id="WP_314802785.1">
    <property type="nucleotide sequence ID" value="NZ_CP130319.1"/>
</dbReference>
<dbReference type="AlphaFoldDB" id="A0AA96RJT0"/>
<dbReference type="Pfam" id="PF01547">
    <property type="entry name" value="SBP_bac_1"/>
    <property type="match status" value="1"/>
</dbReference>
<dbReference type="Proteomes" id="UP001304650">
    <property type="component" value="Chromosome"/>
</dbReference>
<evidence type="ECO:0000256" key="1">
    <source>
        <dbReference type="SAM" id="SignalP"/>
    </source>
</evidence>
<dbReference type="InterPro" id="IPR050490">
    <property type="entry name" value="Bact_solute-bd_prot1"/>
</dbReference>
<evidence type="ECO:0000313" key="2">
    <source>
        <dbReference type="EMBL" id="WNR45768.1"/>
    </source>
</evidence>
<keyword evidence="1" id="KW-0732">Signal</keyword>
<dbReference type="PROSITE" id="PS51257">
    <property type="entry name" value="PROKAR_LIPOPROTEIN"/>
    <property type="match status" value="1"/>
</dbReference>
<dbReference type="KEGG" id="proo:MJB10_06610"/>
<organism evidence="2 3">
    <name type="scientific">Paenibacillus roseopurpureus</name>
    <dbReference type="NCBI Taxonomy" id="2918901"/>
    <lineage>
        <taxon>Bacteria</taxon>
        <taxon>Bacillati</taxon>
        <taxon>Bacillota</taxon>
        <taxon>Bacilli</taxon>
        <taxon>Bacillales</taxon>
        <taxon>Paenibacillaceae</taxon>
        <taxon>Paenibacillus</taxon>
    </lineage>
</organism>
<keyword evidence="3" id="KW-1185">Reference proteome</keyword>
<protein>
    <submittedName>
        <fullName evidence="2">Extracellular solute-binding protein</fullName>
    </submittedName>
</protein>
<evidence type="ECO:0000313" key="3">
    <source>
        <dbReference type="Proteomes" id="UP001304650"/>
    </source>
</evidence>
<reference evidence="2" key="1">
    <citation type="submission" date="2022-02" db="EMBL/GenBank/DDBJ databases">
        <title>Paenibacillus sp. MBLB1832 Whole Genome Shotgun Sequencing.</title>
        <authorList>
            <person name="Hwang C.Y."/>
            <person name="Cho E.-S."/>
            <person name="Seo M.-J."/>
        </authorList>
    </citation>
    <scope>NUCLEOTIDE SEQUENCE</scope>
    <source>
        <strain evidence="2">MBLB1832</strain>
    </source>
</reference>
<dbReference type="InterPro" id="IPR006059">
    <property type="entry name" value="SBP"/>
</dbReference>
<accession>A0AA96RJT0</accession>